<reference evidence="2 3" key="1">
    <citation type="submission" date="2018-12" db="EMBL/GenBank/DDBJ databases">
        <title>Genome Sequence of Candidatus Viridilinea halotolerans isolated from saline sulfide-rich spring.</title>
        <authorList>
            <person name="Grouzdev D.S."/>
            <person name="Burganskaya E.I."/>
            <person name="Krutkina M.S."/>
            <person name="Sukhacheva M.V."/>
            <person name="Gorlenko V.M."/>
        </authorList>
    </citation>
    <scope>NUCLEOTIDE SEQUENCE [LARGE SCALE GENOMIC DNA]</scope>
    <source>
        <strain evidence="2">Chok-6</strain>
    </source>
</reference>
<dbReference type="AlphaFoldDB" id="A0A426TTC2"/>
<evidence type="ECO:0000313" key="2">
    <source>
        <dbReference type="EMBL" id="RRR67698.1"/>
    </source>
</evidence>
<dbReference type="InterPro" id="IPR041519">
    <property type="entry name" value="HEPN_RiboL-PSP"/>
</dbReference>
<name>A0A426TTC2_9CHLR</name>
<evidence type="ECO:0000313" key="3">
    <source>
        <dbReference type="Proteomes" id="UP000280307"/>
    </source>
</evidence>
<dbReference type="EMBL" id="RSAS01000768">
    <property type="protein sequence ID" value="RRR67698.1"/>
    <property type="molecule type" value="Genomic_DNA"/>
</dbReference>
<accession>A0A426TTC2</accession>
<comment type="caution">
    <text evidence="2">The sequence shown here is derived from an EMBL/GenBank/DDBJ whole genome shotgun (WGS) entry which is preliminary data.</text>
</comment>
<dbReference type="Proteomes" id="UP000280307">
    <property type="component" value="Unassembled WGS sequence"/>
</dbReference>
<proteinExistence type="predicted"/>
<sequence length="134" mass="15878">MSYKSFPRDYGEDTEQTCTNHPVLNFVKNKGLERQYHTLFDWERRNANKFFSLFGSDFRDFMSAVIREEPGIDAAIRAFLELGETRNQLVHQNFANFPLEKTADEIYELYKTAVVFVDEIPIKLREFVNQRLNQ</sequence>
<organism evidence="2 3">
    <name type="scientific">Candidatus Viridilinea halotolerans</name>
    <dbReference type="NCBI Taxonomy" id="2491704"/>
    <lineage>
        <taxon>Bacteria</taxon>
        <taxon>Bacillati</taxon>
        <taxon>Chloroflexota</taxon>
        <taxon>Chloroflexia</taxon>
        <taxon>Chloroflexales</taxon>
        <taxon>Chloroflexineae</taxon>
        <taxon>Oscillochloridaceae</taxon>
        <taxon>Candidatus Viridilinea</taxon>
    </lineage>
</organism>
<dbReference type="Pfam" id="PF18735">
    <property type="entry name" value="HEPN_RiboL-PSP"/>
    <property type="match status" value="1"/>
</dbReference>
<gene>
    <name evidence="2" type="ORF">EI684_18570</name>
</gene>
<evidence type="ECO:0000259" key="1">
    <source>
        <dbReference type="Pfam" id="PF18735"/>
    </source>
</evidence>
<feature type="domain" description="RiboL-PSP-HEPN" evidence="1">
    <location>
        <begin position="24"/>
        <end position="124"/>
    </location>
</feature>
<protein>
    <recommendedName>
        <fullName evidence="1">RiboL-PSP-HEPN domain-containing protein</fullName>
    </recommendedName>
</protein>